<dbReference type="AlphaFoldDB" id="A0A918R0E9"/>
<protein>
    <submittedName>
        <fullName evidence="3">NDP-hexose 2,3-dehydratase</fullName>
    </submittedName>
</protein>
<accession>A0A918R0E9</accession>
<gene>
    <name evidence="3" type="ORF">GCM10010389_18980</name>
</gene>
<evidence type="ECO:0000256" key="1">
    <source>
        <dbReference type="SAM" id="MobiDB-lite"/>
    </source>
</evidence>
<dbReference type="GO" id="GO:0016829">
    <property type="term" value="F:lyase activity"/>
    <property type="evidence" value="ECO:0007669"/>
    <property type="project" value="InterPro"/>
</dbReference>
<feature type="region of interest" description="Disordered" evidence="1">
    <location>
        <begin position="1"/>
        <end position="35"/>
    </location>
</feature>
<dbReference type="Pfam" id="PF03559">
    <property type="entry name" value="Hexose_dehydrat"/>
    <property type="match status" value="2"/>
</dbReference>
<dbReference type="EMBL" id="BMWH01000005">
    <property type="protein sequence ID" value="GGZ81454.1"/>
    <property type="molecule type" value="Genomic_DNA"/>
</dbReference>
<dbReference type="Gene3D" id="3.90.79.40">
    <property type="entry name" value="EvaA sugar 2,3-dehydratase subunit"/>
    <property type="match status" value="2"/>
</dbReference>
<proteinExistence type="predicted"/>
<dbReference type="InterPro" id="IPR038153">
    <property type="entry name" value="EvaA-like_sf"/>
</dbReference>
<comment type="caution">
    <text evidence="3">The sequence shown here is derived from an EMBL/GenBank/DDBJ whole genome shotgun (WGS) entry which is preliminary data.</text>
</comment>
<organism evidence="3 4">
    <name type="scientific">Streptomyces echinoruber</name>
    <dbReference type="NCBI Taxonomy" id="68898"/>
    <lineage>
        <taxon>Bacteria</taxon>
        <taxon>Bacillati</taxon>
        <taxon>Actinomycetota</taxon>
        <taxon>Actinomycetes</taxon>
        <taxon>Kitasatosporales</taxon>
        <taxon>Streptomycetaceae</taxon>
        <taxon>Streptomyces</taxon>
    </lineage>
</organism>
<reference evidence="3" key="2">
    <citation type="submission" date="2020-09" db="EMBL/GenBank/DDBJ databases">
        <authorList>
            <person name="Sun Q."/>
            <person name="Ohkuma M."/>
        </authorList>
    </citation>
    <scope>NUCLEOTIDE SEQUENCE</scope>
    <source>
        <strain evidence="3">JCM 5016</strain>
    </source>
</reference>
<dbReference type="RefSeq" id="WP_190056912.1">
    <property type="nucleotide sequence ID" value="NZ_BMWH01000005.1"/>
</dbReference>
<evidence type="ECO:0000313" key="4">
    <source>
        <dbReference type="Proteomes" id="UP000623010"/>
    </source>
</evidence>
<name>A0A918R0E9_9ACTN</name>
<evidence type="ECO:0000313" key="3">
    <source>
        <dbReference type="EMBL" id="GGZ81454.1"/>
    </source>
</evidence>
<feature type="domain" description="dTDP-4-dehydro-6-deoxy-alpha-D-glucopyranose 2,3-dehydratase" evidence="2">
    <location>
        <begin position="293"/>
        <end position="495"/>
    </location>
</feature>
<reference evidence="3" key="1">
    <citation type="journal article" date="2014" name="Int. J. Syst. Evol. Microbiol.">
        <title>Complete genome sequence of Corynebacterium casei LMG S-19264T (=DSM 44701T), isolated from a smear-ripened cheese.</title>
        <authorList>
            <consortium name="US DOE Joint Genome Institute (JGI-PGF)"/>
            <person name="Walter F."/>
            <person name="Albersmeier A."/>
            <person name="Kalinowski J."/>
            <person name="Ruckert C."/>
        </authorList>
    </citation>
    <scope>NUCLEOTIDE SEQUENCE</scope>
    <source>
        <strain evidence="3">JCM 5016</strain>
    </source>
</reference>
<dbReference type="InterPro" id="IPR005212">
    <property type="entry name" value="EvaA-like"/>
</dbReference>
<sequence length="503" mass="55657">MPTPPLLTAPPVRTPHGAPPRTAAHRPGGALRPRHATGLPERLARSAAAGQGHHLSTEELPEWLARRRAAGRFRVSRVPFAELDGWSFAAGTGNLVHRSGRFFSVEGLHVTSEDGPVPEWHQPVIRQSEVGILGILVKEFDGVLHCLMQAKMEPGNPNLLQLSPTVQATRSNYTKVHRGADVRYIEYFTSALTDGRARVLTDSLQSEHGAWFLGKSNRNMVVEALDDVPLHDDFCWLTLGQLGALLHHDNLVNMDSRTVLSCLSAALTDPTDPTDPANPAVPAERDRALHTDQELLSWFTHERARRALTVRPVPLKDLPGWEWDALAGRHREGRYFDVVGVAVEAGNREITSWRQPLFEPRGRGVTAFLTKRVDGVPHVLVHARAEAGFLDTVQLAPTVQYTPGNYAWLPPDRRPPFLDQVLDGTAGTLRYDAVHAEEGGRFLNAESHYRIIETDADFAAEEPPGHRWFSRAQLASYVRQANCVNVQARTLLAILDLALPARV</sequence>
<evidence type="ECO:0000259" key="2">
    <source>
        <dbReference type="Pfam" id="PF03559"/>
    </source>
</evidence>
<keyword evidence="4" id="KW-1185">Reference proteome</keyword>
<feature type="domain" description="dTDP-4-dehydro-6-deoxy-alpha-D-glucopyranose 2,3-dehydratase" evidence="2">
    <location>
        <begin position="58"/>
        <end position="263"/>
    </location>
</feature>
<dbReference type="Proteomes" id="UP000623010">
    <property type="component" value="Unassembled WGS sequence"/>
</dbReference>